<comment type="caution">
    <text evidence="2">The sequence shown here is derived from an EMBL/GenBank/DDBJ whole genome shotgun (WGS) entry which is preliminary data.</text>
</comment>
<feature type="region of interest" description="Disordered" evidence="1">
    <location>
        <begin position="41"/>
        <end position="77"/>
    </location>
</feature>
<dbReference type="Proteomes" id="UP000234748">
    <property type="component" value="Unassembled WGS sequence"/>
</dbReference>
<evidence type="ECO:0000313" key="2">
    <source>
        <dbReference type="EMBL" id="PLT28925.1"/>
    </source>
</evidence>
<gene>
    <name evidence="2" type="ORF">CUU66_15655</name>
</gene>
<keyword evidence="3" id="KW-1185">Reference proteome</keyword>
<dbReference type="Pfam" id="PF13798">
    <property type="entry name" value="PCYCGC"/>
    <property type="match status" value="1"/>
</dbReference>
<evidence type="ECO:0000313" key="3">
    <source>
        <dbReference type="Proteomes" id="UP000234748"/>
    </source>
</evidence>
<organism evidence="2 3">
    <name type="scientific">Peribacillus deserti</name>
    <dbReference type="NCBI Taxonomy" id="673318"/>
    <lineage>
        <taxon>Bacteria</taxon>
        <taxon>Bacillati</taxon>
        <taxon>Bacillota</taxon>
        <taxon>Bacilli</taxon>
        <taxon>Bacillales</taxon>
        <taxon>Bacillaceae</taxon>
        <taxon>Peribacillus</taxon>
    </lineage>
</organism>
<name>A0A2N5M3M3_9BACI</name>
<reference evidence="2 3" key="1">
    <citation type="submission" date="2017-11" db="EMBL/GenBank/DDBJ databases">
        <title>Comparitive Functional Genomics of Dry Heat Resistant strains isolated from the Viking Spacecraft.</title>
        <authorList>
            <person name="Seuylemezian A."/>
            <person name="Cooper K."/>
            <person name="Vaishampayan P."/>
        </authorList>
    </citation>
    <scope>NUCLEOTIDE SEQUENCE [LARGE SCALE GENOMIC DNA]</scope>
    <source>
        <strain evidence="2 3">V1-29</strain>
    </source>
</reference>
<protein>
    <recommendedName>
        <fullName evidence="4">Lipoprotein</fullName>
    </recommendedName>
</protein>
<evidence type="ECO:0000256" key="1">
    <source>
        <dbReference type="SAM" id="MobiDB-lite"/>
    </source>
</evidence>
<dbReference type="PROSITE" id="PS51257">
    <property type="entry name" value="PROKAR_LIPOPROTEIN"/>
    <property type="match status" value="1"/>
</dbReference>
<dbReference type="InterPro" id="IPR025673">
    <property type="entry name" value="PCYCGC"/>
</dbReference>
<dbReference type="OrthoDB" id="2654667at2"/>
<evidence type="ECO:0008006" key="4">
    <source>
        <dbReference type="Google" id="ProtNLM"/>
    </source>
</evidence>
<feature type="compositionally biased region" description="Basic and acidic residues" evidence="1">
    <location>
        <begin position="46"/>
        <end position="77"/>
    </location>
</feature>
<dbReference type="EMBL" id="PGUY01000048">
    <property type="protein sequence ID" value="PLT28925.1"/>
    <property type="molecule type" value="Genomic_DNA"/>
</dbReference>
<sequence length="183" mass="20256">MDIKRRILQEVNTLNVKLLGITLGLCSSLLLSACGSDKGVQQNSGQKEEAEHESHAEHAVSGDLRQETKKGEAPDFLADKPEDMKTIYLAVSRNRELLEKIPCYCGCGDEAGHKNNYDCFVYENKENGNIVWDDHGTKCGVCLEIAAQSIVDLQKGKTIKEIRKQIDETYKNGYGEPTPTPAV</sequence>
<proteinExistence type="predicted"/>
<accession>A0A2N5M3M3</accession>
<dbReference type="AlphaFoldDB" id="A0A2N5M3M3"/>